<dbReference type="InterPro" id="IPR005875">
    <property type="entry name" value="PurK"/>
</dbReference>
<keyword evidence="8 11" id="KW-0210">Decarboxylase</keyword>
<dbReference type="OrthoDB" id="15425at2759"/>
<keyword evidence="6 11" id="KW-0547">Nucleotide-binding</keyword>
<keyword evidence="7 11" id="KW-0658">Purine biosynthesis</keyword>
<dbReference type="InterPro" id="IPR040686">
    <property type="entry name" value="PurK_C"/>
</dbReference>
<evidence type="ECO:0000256" key="4">
    <source>
        <dbReference type="ARBA" id="ARBA00012329"/>
    </source>
</evidence>
<dbReference type="Gene3D" id="3.30.470.20">
    <property type="entry name" value="ATP-grasp fold, B domain"/>
    <property type="match status" value="1"/>
</dbReference>
<dbReference type="InterPro" id="IPR054350">
    <property type="entry name" value="PurT/PurK_preATP-grasp"/>
</dbReference>
<dbReference type="GO" id="GO:0005524">
    <property type="term" value="F:ATP binding"/>
    <property type="evidence" value="ECO:0007669"/>
    <property type="project" value="UniProtKB-UniRule"/>
</dbReference>
<dbReference type="InterPro" id="IPR003135">
    <property type="entry name" value="ATP-grasp_carboxylate-amine"/>
</dbReference>
<dbReference type="InterPro" id="IPR011054">
    <property type="entry name" value="Rudment_hybrid_motif"/>
</dbReference>
<dbReference type="Proteomes" id="UP000191522">
    <property type="component" value="Unassembled WGS sequence"/>
</dbReference>
<evidence type="ECO:0000256" key="3">
    <source>
        <dbReference type="ARBA" id="ARBA00006114"/>
    </source>
</evidence>
<evidence type="ECO:0000256" key="2">
    <source>
        <dbReference type="ARBA" id="ARBA00004747"/>
    </source>
</evidence>
<gene>
    <name evidence="13" type="ORF">PENDEC_c039G01272</name>
</gene>
<dbReference type="Gene3D" id="3.40.50.1970">
    <property type="match status" value="1"/>
</dbReference>
<dbReference type="GO" id="GO:0004638">
    <property type="term" value="F:phosphoribosylaminoimidazole carboxylase activity"/>
    <property type="evidence" value="ECO:0007669"/>
    <property type="project" value="UniProtKB-UniRule"/>
</dbReference>
<comment type="catalytic activity">
    <reaction evidence="1 11">
        <text>5-amino-1-(5-phospho-D-ribosyl)imidazole-4-carboxylate + H(+) = 5-amino-1-(5-phospho-beta-D-ribosyl)imidazole + CO2</text>
        <dbReference type="Rhea" id="RHEA:10792"/>
        <dbReference type="ChEBI" id="CHEBI:15378"/>
        <dbReference type="ChEBI" id="CHEBI:16526"/>
        <dbReference type="ChEBI" id="CHEBI:77657"/>
        <dbReference type="ChEBI" id="CHEBI:137981"/>
        <dbReference type="EC" id="4.1.1.21"/>
    </reaction>
</comment>
<organism evidence="13 14">
    <name type="scientific">Penicillium decumbens</name>
    <dbReference type="NCBI Taxonomy" id="69771"/>
    <lineage>
        <taxon>Eukaryota</taxon>
        <taxon>Fungi</taxon>
        <taxon>Dikarya</taxon>
        <taxon>Ascomycota</taxon>
        <taxon>Pezizomycotina</taxon>
        <taxon>Eurotiomycetes</taxon>
        <taxon>Eurotiomycetidae</taxon>
        <taxon>Eurotiales</taxon>
        <taxon>Aspergillaceae</taxon>
        <taxon>Penicillium</taxon>
    </lineage>
</organism>
<dbReference type="SUPFAM" id="SSF52255">
    <property type="entry name" value="N5-CAIR mutase (phosphoribosylaminoimidazole carboxylase, PurE)"/>
    <property type="match status" value="1"/>
</dbReference>
<reference evidence="14" key="1">
    <citation type="journal article" date="2017" name="Nat. Microbiol.">
        <title>Global analysis of biosynthetic gene clusters reveals vast potential of secondary metabolite production in Penicillium species.</title>
        <authorList>
            <person name="Nielsen J.C."/>
            <person name="Grijseels S."/>
            <person name="Prigent S."/>
            <person name="Ji B."/>
            <person name="Dainat J."/>
            <person name="Nielsen K.F."/>
            <person name="Frisvad J.C."/>
            <person name="Workman M."/>
            <person name="Nielsen J."/>
        </authorList>
    </citation>
    <scope>NUCLEOTIDE SEQUENCE [LARGE SCALE GENOMIC DNA]</scope>
    <source>
        <strain evidence="14">IBT 11843</strain>
    </source>
</reference>
<dbReference type="Pfam" id="PF00731">
    <property type="entry name" value="AIRC"/>
    <property type="match status" value="1"/>
</dbReference>
<dbReference type="EMBL" id="MDYL01000039">
    <property type="protein sequence ID" value="OQD67341.1"/>
    <property type="molecule type" value="Genomic_DNA"/>
</dbReference>
<dbReference type="SUPFAM" id="SSF52440">
    <property type="entry name" value="PreATP-grasp domain"/>
    <property type="match status" value="1"/>
</dbReference>
<dbReference type="Gene3D" id="3.40.50.20">
    <property type="match status" value="1"/>
</dbReference>
<dbReference type="UniPathway" id="UPA00074">
    <property type="reaction ID" value="UER00130"/>
</dbReference>
<keyword evidence="9 11" id="KW-0067">ATP-binding</keyword>
<evidence type="ECO:0000256" key="6">
    <source>
        <dbReference type="ARBA" id="ARBA00022741"/>
    </source>
</evidence>
<dbReference type="InterPro" id="IPR016301">
    <property type="entry name" value="Ade2_fungi/plant"/>
</dbReference>
<evidence type="ECO:0000256" key="9">
    <source>
        <dbReference type="ARBA" id="ARBA00022840"/>
    </source>
</evidence>
<dbReference type="InterPro" id="IPR033747">
    <property type="entry name" value="PurE_ClassI"/>
</dbReference>
<evidence type="ECO:0000313" key="13">
    <source>
        <dbReference type="EMBL" id="OQD67341.1"/>
    </source>
</evidence>
<comment type="similarity">
    <text evidence="3 11">In the C-terminal section; belongs to the AIR carboxylase family. Class I subfamily.</text>
</comment>
<dbReference type="InterPro" id="IPR000031">
    <property type="entry name" value="PurE_dom"/>
</dbReference>
<dbReference type="Pfam" id="PF22660">
    <property type="entry name" value="RS_preATP-grasp-like"/>
    <property type="match status" value="1"/>
</dbReference>
<dbReference type="GO" id="GO:0006189">
    <property type="term" value="P:'de novo' IMP biosynthetic process"/>
    <property type="evidence" value="ECO:0007669"/>
    <property type="project" value="UniProtKB-UniRule"/>
</dbReference>
<dbReference type="PANTHER" id="PTHR11609:SF5">
    <property type="entry name" value="PHOSPHORIBOSYLAMINOIMIDAZOLE CARBOXYLASE"/>
    <property type="match status" value="1"/>
</dbReference>
<keyword evidence="14" id="KW-1185">Reference proteome</keyword>
<dbReference type="InterPro" id="IPR016185">
    <property type="entry name" value="PreATP-grasp_dom_sf"/>
</dbReference>
<dbReference type="HAMAP" id="MF_01928">
    <property type="entry name" value="PurK"/>
    <property type="match status" value="1"/>
</dbReference>
<protein>
    <recommendedName>
        <fullName evidence="5 11">Phosphoribosylaminoimidazole carboxylase</fullName>
        <ecNumber evidence="4 11">4.1.1.21</ecNumber>
    </recommendedName>
</protein>
<comment type="pathway">
    <text evidence="2 11">Purine metabolism; IMP biosynthesis via de novo pathway; 5-amino-1-(5-phospho-D-ribosyl)imidazole-4-carboxylate from 5-amino-1-(5-phospho-D-ribosyl)imidazole (carboxylase route): step 1/1.</text>
</comment>
<dbReference type="SUPFAM" id="SSF56059">
    <property type="entry name" value="Glutathione synthetase ATP-binding domain-like"/>
    <property type="match status" value="1"/>
</dbReference>
<proteinExistence type="inferred from homology"/>
<dbReference type="SMART" id="SM01001">
    <property type="entry name" value="AIRC"/>
    <property type="match status" value="1"/>
</dbReference>
<evidence type="ECO:0000313" key="14">
    <source>
        <dbReference type="Proteomes" id="UP000191522"/>
    </source>
</evidence>
<dbReference type="PANTHER" id="PTHR11609">
    <property type="entry name" value="PURINE BIOSYNTHESIS PROTEIN 6/7, PUR6/7"/>
    <property type="match status" value="1"/>
</dbReference>
<dbReference type="InterPro" id="IPR013815">
    <property type="entry name" value="ATP_grasp_subdomain_1"/>
</dbReference>
<evidence type="ECO:0000256" key="5">
    <source>
        <dbReference type="ARBA" id="ARBA00021059"/>
    </source>
</evidence>
<dbReference type="STRING" id="69771.A0A1V6NRJ2"/>
<keyword evidence="10 11" id="KW-0456">Lyase</keyword>
<feature type="domain" description="ATP-grasp" evidence="12">
    <location>
        <begin position="133"/>
        <end position="324"/>
    </location>
</feature>
<evidence type="ECO:0000256" key="11">
    <source>
        <dbReference type="PIRNR" id="PIRNR001340"/>
    </source>
</evidence>
<dbReference type="HAMAP" id="MF_01929">
    <property type="entry name" value="PurE_classI"/>
    <property type="match status" value="1"/>
</dbReference>
<sequence>MAERILGAIEDRVVGVLGGGQYGRLLSEAGSRLAIPIVALDPSPASPAKQISAISLLHPNLAHVEGAYTNAKDIQALAERVDVITVEIEHVDVQALFQIRDLYRKVGGNLGKGIEIFPSPETIAIVQDKLSQKAFLHKLNVPVAKFIDLPDPTPESVGEAAKILGLPFLLKARRNAYDGRGNFLVKDLSDVPQGLKALQGPLYAEQYAKGVVNEIVAVVVRNVKGEIQSYGIAENVKHGKIGHLVRAPARLQSKVITLSAESLAEKAISNLGEGAVGVFGVEFFVLADGSLRAHEIASRPHSSAHHTVEASETSQYENHLRAILSLPLGSTELKVSSATTLNLRSTPDSVEDVRAAVSRALETKGATVHLYGKKDAPGKFDSPKGRKIGHVTVVGPSDADVNDRICQILGSLGDDALVPRPPKPHPRPLVSVLMGSDSDLPNVRDATRILDQFKVPFETLIVSAHRTPKLMNRFCEEAASRGVRVIIAGAGGAAHLPGMVASESNLPVVGIPVKGPTLDGVDSLHSIVQMPRGVPVATVGIGNSTNAALLAIRILSLSDPKYSVAIEEYRANMERVVLEKGEKLKEAGWTWKLDGNP</sequence>
<dbReference type="AlphaFoldDB" id="A0A1V6NRJ2"/>
<dbReference type="Gene3D" id="3.30.1490.20">
    <property type="entry name" value="ATP-grasp fold, A domain"/>
    <property type="match status" value="1"/>
</dbReference>
<evidence type="ECO:0000256" key="1">
    <source>
        <dbReference type="ARBA" id="ARBA00001244"/>
    </source>
</evidence>
<evidence type="ECO:0000259" key="12">
    <source>
        <dbReference type="PROSITE" id="PS50975"/>
    </source>
</evidence>
<dbReference type="OMA" id="PANVKWK"/>
<dbReference type="NCBIfam" id="TIGR01162">
    <property type="entry name" value="purE"/>
    <property type="match status" value="1"/>
</dbReference>
<dbReference type="Pfam" id="PF17769">
    <property type="entry name" value="PurK_C"/>
    <property type="match status" value="1"/>
</dbReference>
<evidence type="ECO:0000256" key="8">
    <source>
        <dbReference type="ARBA" id="ARBA00022793"/>
    </source>
</evidence>
<name>A0A1V6NRJ2_PENDC</name>
<dbReference type="PROSITE" id="PS50975">
    <property type="entry name" value="ATP_GRASP"/>
    <property type="match status" value="1"/>
</dbReference>
<accession>A0A1V6NRJ2</accession>
<dbReference type="InterPro" id="IPR011761">
    <property type="entry name" value="ATP-grasp"/>
</dbReference>
<dbReference type="SUPFAM" id="SSF51246">
    <property type="entry name" value="Rudiment single hybrid motif"/>
    <property type="match status" value="1"/>
</dbReference>
<dbReference type="EC" id="4.1.1.21" evidence="4 11"/>
<evidence type="ECO:0000256" key="10">
    <source>
        <dbReference type="ARBA" id="ARBA00023239"/>
    </source>
</evidence>
<dbReference type="Pfam" id="PF02222">
    <property type="entry name" value="ATP-grasp"/>
    <property type="match status" value="1"/>
</dbReference>
<dbReference type="PIRSF" id="PIRSF001340">
    <property type="entry name" value="AIR_carboxylase"/>
    <property type="match status" value="1"/>
</dbReference>
<evidence type="ECO:0000256" key="7">
    <source>
        <dbReference type="ARBA" id="ARBA00022755"/>
    </source>
</evidence>
<comment type="caution">
    <text evidence="13">The sequence shown here is derived from an EMBL/GenBank/DDBJ whole genome shotgun (WGS) entry which is preliminary data.</text>
</comment>
<dbReference type="GO" id="GO:0046872">
    <property type="term" value="F:metal ion binding"/>
    <property type="evidence" value="ECO:0007669"/>
    <property type="project" value="InterPro"/>
</dbReference>